<feature type="domain" description="ATPase BadF/BadG/BcrA/BcrD type" evidence="1">
    <location>
        <begin position="10"/>
        <end position="253"/>
    </location>
</feature>
<comment type="caution">
    <text evidence="2">The sequence shown here is derived from an EMBL/GenBank/DDBJ whole genome shotgun (WGS) entry which is preliminary data.</text>
</comment>
<proteinExistence type="predicted"/>
<dbReference type="Pfam" id="PF01869">
    <property type="entry name" value="BcrAD_BadFG"/>
    <property type="match status" value="1"/>
</dbReference>
<evidence type="ECO:0000313" key="2">
    <source>
        <dbReference type="EMBL" id="OUJ12353.1"/>
    </source>
</evidence>
<dbReference type="SUPFAM" id="SSF53067">
    <property type="entry name" value="Actin-like ATPase domain"/>
    <property type="match status" value="2"/>
</dbReference>
<dbReference type="GO" id="GO:0016301">
    <property type="term" value="F:kinase activity"/>
    <property type="evidence" value="ECO:0007669"/>
    <property type="project" value="UniProtKB-KW"/>
</dbReference>
<keyword evidence="2" id="KW-0418">Kinase</keyword>
<dbReference type="Proteomes" id="UP000194931">
    <property type="component" value="Unassembled WGS sequence"/>
</dbReference>
<sequence>MPHTQSILALDGGGTHTRIALIARDAHVLAHASGPGCNPYDRPEWADNLRTLLCTVPHTGLRAAVLGMAGYDGARPSSLAQKEVARAALGPDCALALENDVQTAHRAAFAGSAGVFVLAGTGSVAQASTQDGRSARAGGWGWLFGDEGGGYWIGCRALNHAASFLDDPGVACAPFARAVLHALDLPTQGSHAPDALREWLRTRPHPRSAVGNVAPTVLALAHAQDPHAAALLHAAGTHLAALARTACKALATGQAAPDMPWSYGGSVLHSPLIRGHVATILGQPAVAPALPPLGGAALHAAHLAGWEVDAAWVNRLRQTLSPQSLQNALS</sequence>
<dbReference type="AlphaFoldDB" id="A0A252BTV5"/>
<gene>
    <name evidence="2" type="ORF">HK26_02825</name>
</gene>
<dbReference type="PANTHER" id="PTHR43190:SF3">
    <property type="entry name" value="N-ACETYL-D-GLUCOSAMINE KINASE"/>
    <property type="match status" value="1"/>
</dbReference>
<dbReference type="PANTHER" id="PTHR43190">
    <property type="entry name" value="N-ACETYL-D-GLUCOSAMINE KINASE"/>
    <property type="match status" value="1"/>
</dbReference>
<reference evidence="3" key="1">
    <citation type="submission" date="2014-06" db="EMBL/GenBank/DDBJ databases">
        <authorList>
            <person name="Winans N.J."/>
            <person name="Newell P.D."/>
            <person name="Douglas A.E."/>
        </authorList>
    </citation>
    <scope>NUCLEOTIDE SEQUENCE [LARGE SCALE GENOMIC DNA]</scope>
</reference>
<dbReference type="EMBL" id="JOPJ01000016">
    <property type="protein sequence ID" value="OUJ12353.1"/>
    <property type="molecule type" value="Genomic_DNA"/>
</dbReference>
<keyword evidence="2" id="KW-0808">Transferase</keyword>
<dbReference type="InterPro" id="IPR043129">
    <property type="entry name" value="ATPase_NBD"/>
</dbReference>
<dbReference type="InterPro" id="IPR052519">
    <property type="entry name" value="Euk-type_GlcNAc_Kinase"/>
</dbReference>
<dbReference type="OrthoDB" id="63487at2"/>
<organism evidence="2 3">
    <name type="scientific">Acetobacter okinawensis</name>
    <dbReference type="NCBI Taxonomy" id="1076594"/>
    <lineage>
        <taxon>Bacteria</taxon>
        <taxon>Pseudomonadati</taxon>
        <taxon>Pseudomonadota</taxon>
        <taxon>Alphaproteobacteria</taxon>
        <taxon>Acetobacterales</taxon>
        <taxon>Acetobacteraceae</taxon>
        <taxon>Acetobacter</taxon>
    </lineage>
</organism>
<dbReference type="InterPro" id="IPR002731">
    <property type="entry name" value="ATPase_BadF"/>
</dbReference>
<accession>A0A252BTV5</accession>
<protein>
    <submittedName>
        <fullName evidence="2">N-acetylglucosamine kinase</fullName>
    </submittedName>
</protein>
<dbReference type="CDD" id="cd24007">
    <property type="entry name" value="ASKHA_NBD_eukNAGK-like"/>
    <property type="match status" value="1"/>
</dbReference>
<dbReference type="RefSeq" id="WP_086639359.1">
    <property type="nucleotide sequence ID" value="NZ_JOPJ01000016.1"/>
</dbReference>
<dbReference type="eggNOG" id="COG2971">
    <property type="taxonomic scope" value="Bacteria"/>
</dbReference>
<keyword evidence="3" id="KW-1185">Reference proteome</keyword>
<evidence type="ECO:0000313" key="3">
    <source>
        <dbReference type="Proteomes" id="UP000194931"/>
    </source>
</evidence>
<name>A0A252BTV5_9PROT</name>
<dbReference type="STRING" id="1236501.GCA_000613865_00698"/>
<dbReference type="Gene3D" id="3.30.420.40">
    <property type="match status" value="2"/>
</dbReference>
<evidence type="ECO:0000259" key="1">
    <source>
        <dbReference type="Pfam" id="PF01869"/>
    </source>
</evidence>